<feature type="domain" description="4Fe-4S ferredoxin-type" evidence="6">
    <location>
        <begin position="80"/>
        <end position="109"/>
    </location>
</feature>
<evidence type="ECO:0000313" key="8">
    <source>
        <dbReference type="Proteomes" id="UP000008881"/>
    </source>
</evidence>
<evidence type="ECO:0000256" key="1">
    <source>
        <dbReference type="ARBA" id="ARBA00022485"/>
    </source>
</evidence>
<protein>
    <submittedName>
        <fullName evidence="7">4Fe-4S ferredoxin iron-sulfur binding domain protein</fullName>
    </submittedName>
</protein>
<dbReference type="CDD" id="cd10554">
    <property type="entry name" value="HycB_like"/>
    <property type="match status" value="1"/>
</dbReference>
<evidence type="ECO:0000256" key="4">
    <source>
        <dbReference type="ARBA" id="ARBA00023004"/>
    </source>
</evidence>
<dbReference type="EMBL" id="CP002824">
    <property type="protein sequence ID" value="AEG96157.1"/>
    <property type="molecule type" value="Genomic_DNA"/>
</dbReference>
<dbReference type="GO" id="GO:0046872">
    <property type="term" value="F:metal ion binding"/>
    <property type="evidence" value="ECO:0007669"/>
    <property type="project" value="UniProtKB-KW"/>
</dbReference>
<dbReference type="HOGENOM" id="CLU_043374_3_0_6"/>
<organism evidence="7 8">
    <name type="scientific">Klebsiella aerogenes (strain ATCC 13048 / DSM 30053 / CCUG 1429 / JCM 1235 / KCTC 2190 / NBRC 13534 / NCIMB 10102 / NCTC 10006 / CDC 819-56)</name>
    <name type="common">Enterobacter aerogenes</name>
    <dbReference type="NCBI Taxonomy" id="1028307"/>
    <lineage>
        <taxon>Bacteria</taxon>
        <taxon>Pseudomonadati</taxon>
        <taxon>Pseudomonadota</taxon>
        <taxon>Gammaproteobacteria</taxon>
        <taxon>Enterobacterales</taxon>
        <taxon>Enterobacteriaceae</taxon>
        <taxon>Klebsiella/Raoultella group</taxon>
        <taxon>Klebsiella</taxon>
    </lineage>
</organism>
<dbReference type="PROSITE" id="PS51379">
    <property type="entry name" value="4FE4S_FER_2"/>
    <property type="match status" value="2"/>
</dbReference>
<keyword evidence="5" id="KW-0411">Iron-sulfur</keyword>
<dbReference type="AlphaFoldDB" id="A0A0H3FNT4"/>
<keyword evidence="8" id="KW-1185">Reference proteome</keyword>
<evidence type="ECO:0000313" key="7">
    <source>
        <dbReference type="EMBL" id="AEG96157.1"/>
    </source>
</evidence>
<dbReference type="OrthoDB" id="9779457at2"/>
<sequence length="162" mass="17781">MNRFIIADAQKCIGCRTCEVACVVSHQQDQDCSTVSARRFAPRIRVVKSDELSTATLCRQCEDAPCANVCPEGAIRHEGDVWRVDQRLCIGCKSCMVACPYGAMTVMLTDEGVQALKCDLCAHRQTGPACVAACPTQALRCIEPAELERLSAERRRWAAQAM</sequence>
<dbReference type="InterPro" id="IPR017896">
    <property type="entry name" value="4Fe4S_Fe-S-bd"/>
</dbReference>
<dbReference type="Pfam" id="PF13247">
    <property type="entry name" value="Fer4_11"/>
    <property type="match status" value="1"/>
</dbReference>
<dbReference type="eggNOG" id="COG1142">
    <property type="taxonomic scope" value="Bacteria"/>
</dbReference>
<accession>A0A0H3FNT4</accession>
<gene>
    <name evidence="7" type="ordered locus">EAE_06165</name>
</gene>
<dbReference type="GO" id="GO:0051539">
    <property type="term" value="F:4 iron, 4 sulfur cluster binding"/>
    <property type="evidence" value="ECO:0007669"/>
    <property type="project" value="UniProtKB-KW"/>
</dbReference>
<keyword evidence="3" id="KW-0677">Repeat</keyword>
<reference evidence="7 8" key="1">
    <citation type="journal article" date="2012" name="J. Bacteriol.">
        <title>Complete genome sequence of Enterobacter aerogenes KCTC 2190.</title>
        <authorList>
            <person name="Shin S.H."/>
            <person name="Kim S."/>
            <person name="Kim J.Y."/>
            <person name="Lee S."/>
            <person name="Um Y."/>
            <person name="Oh M.K."/>
            <person name="Kim Y.R."/>
            <person name="Lee J."/>
            <person name="Yang K.S."/>
        </authorList>
    </citation>
    <scope>NUCLEOTIDE SEQUENCE [LARGE SCALE GENOMIC DNA]</scope>
    <source>
        <strain evidence="7 8">KCTC 2190</strain>
    </source>
</reference>
<dbReference type="GeneID" id="93314359"/>
<dbReference type="RefSeq" id="WP_015703785.1">
    <property type="nucleotide sequence ID" value="NC_015663.1"/>
</dbReference>
<dbReference type="PROSITE" id="PS00198">
    <property type="entry name" value="4FE4S_FER_1"/>
    <property type="match status" value="1"/>
</dbReference>
<dbReference type="Pfam" id="PF12800">
    <property type="entry name" value="Fer4_4"/>
    <property type="match status" value="1"/>
</dbReference>
<dbReference type="InterPro" id="IPR050294">
    <property type="entry name" value="RnfB_subfamily"/>
</dbReference>
<evidence type="ECO:0000259" key="6">
    <source>
        <dbReference type="PROSITE" id="PS51379"/>
    </source>
</evidence>
<keyword evidence="1" id="KW-0004">4Fe-4S</keyword>
<proteinExistence type="predicted"/>
<evidence type="ECO:0000256" key="3">
    <source>
        <dbReference type="ARBA" id="ARBA00022737"/>
    </source>
</evidence>
<dbReference type="PATRIC" id="fig|1028307.3.peg.1228"/>
<dbReference type="InterPro" id="IPR017900">
    <property type="entry name" value="4Fe4S_Fe_S_CS"/>
</dbReference>
<dbReference type="Proteomes" id="UP000008881">
    <property type="component" value="Chromosome"/>
</dbReference>
<evidence type="ECO:0000256" key="5">
    <source>
        <dbReference type="ARBA" id="ARBA00023014"/>
    </source>
</evidence>
<dbReference type="Gene3D" id="3.30.70.20">
    <property type="match status" value="2"/>
</dbReference>
<name>A0A0H3FNT4_KLEAK</name>
<dbReference type="SUPFAM" id="SSF54862">
    <property type="entry name" value="4Fe-4S ferredoxins"/>
    <property type="match status" value="1"/>
</dbReference>
<feature type="domain" description="4Fe-4S ferredoxin-type" evidence="6">
    <location>
        <begin position="2"/>
        <end position="22"/>
    </location>
</feature>
<dbReference type="KEGG" id="eae:EAE_06165"/>
<dbReference type="PANTHER" id="PTHR42859">
    <property type="entry name" value="OXIDOREDUCTASE"/>
    <property type="match status" value="1"/>
</dbReference>
<evidence type="ECO:0000256" key="2">
    <source>
        <dbReference type="ARBA" id="ARBA00022723"/>
    </source>
</evidence>
<keyword evidence="2" id="KW-0479">Metal-binding</keyword>
<dbReference type="PANTHER" id="PTHR42859:SF17">
    <property type="entry name" value="ELECTRON TRANSPORT PROTEIN HYDN-RELATED"/>
    <property type="match status" value="1"/>
</dbReference>
<keyword evidence="4" id="KW-0408">Iron</keyword>